<dbReference type="Gene3D" id="1.20.1050.10">
    <property type="match status" value="1"/>
</dbReference>
<dbReference type="InterPro" id="IPR036282">
    <property type="entry name" value="Glutathione-S-Trfase_C_sf"/>
</dbReference>
<dbReference type="GO" id="GO:0004364">
    <property type="term" value="F:glutathione transferase activity"/>
    <property type="evidence" value="ECO:0007669"/>
    <property type="project" value="UniProtKB-EC"/>
</dbReference>
<feature type="non-terminal residue" evidence="2">
    <location>
        <position position="1"/>
    </location>
</feature>
<dbReference type="CDD" id="cd03207">
    <property type="entry name" value="GST_C_8"/>
    <property type="match status" value="1"/>
</dbReference>
<dbReference type="InterPro" id="IPR004046">
    <property type="entry name" value="GST_C"/>
</dbReference>
<gene>
    <name evidence="2" type="ORF">MNBD_GAMMA09-349</name>
</gene>
<sequence length="115" mass="13459">NEPARLKYEQWMFFSQATLEMQPWLMILHSKLLPESTRVEAIVPWAAERYQSILKVLNAELEKSDYLVDNRFTTADIMVGSTLMFMPEALTSFPDLVTYIQRLKERPAYQRAIAD</sequence>
<feature type="domain" description="GST C-terminal" evidence="1">
    <location>
        <begin position="1"/>
        <end position="115"/>
    </location>
</feature>
<name>A0A3B0XPD3_9ZZZZ</name>
<accession>A0A3B0XPD3</accession>
<proteinExistence type="predicted"/>
<evidence type="ECO:0000313" key="2">
    <source>
        <dbReference type="EMBL" id="VAW70335.1"/>
    </source>
</evidence>
<dbReference type="PANTHER" id="PTHR44051">
    <property type="entry name" value="GLUTATHIONE S-TRANSFERASE-RELATED"/>
    <property type="match status" value="1"/>
</dbReference>
<dbReference type="EMBL" id="UOFI01000193">
    <property type="protein sequence ID" value="VAW70335.1"/>
    <property type="molecule type" value="Genomic_DNA"/>
</dbReference>
<reference evidence="2" key="1">
    <citation type="submission" date="2018-06" db="EMBL/GenBank/DDBJ databases">
        <authorList>
            <person name="Zhirakovskaya E."/>
        </authorList>
    </citation>
    <scope>NUCLEOTIDE SEQUENCE</scope>
</reference>
<dbReference type="PROSITE" id="PS50405">
    <property type="entry name" value="GST_CTER"/>
    <property type="match status" value="1"/>
</dbReference>
<dbReference type="Pfam" id="PF00043">
    <property type="entry name" value="GST_C"/>
    <property type="match status" value="1"/>
</dbReference>
<dbReference type="InterPro" id="IPR010987">
    <property type="entry name" value="Glutathione-S-Trfase_C-like"/>
</dbReference>
<keyword evidence="2" id="KW-0808">Transferase</keyword>
<organism evidence="2">
    <name type="scientific">hydrothermal vent metagenome</name>
    <dbReference type="NCBI Taxonomy" id="652676"/>
    <lineage>
        <taxon>unclassified sequences</taxon>
        <taxon>metagenomes</taxon>
        <taxon>ecological metagenomes</taxon>
    </lineage>
</organism>
<dbReference type="AlphaFoldDB" id="A0A3B0XPD3"/>
<dbReference type="EC" id="2.5.1.18" evidence="2"/>
<dbReference type="PANTHER" id="PTHR44051:SF21">
    <property type="entry name" value="GLUTATHIONE S-TRANSFERASE FAMILY PROTEIN"/>
    <property type="match status" value="1"/>
</dbReference>
<protein>
    <submittedName>
        <fullName evidence="2">Glutathione S-transferase</fullName>
        <ecNumber evidence="2">2.5.1.18</ecNumber>
    </submittedName>
</protein>
<dbReference type="SUPFAM" id="SSF47616">
    <property type="entry name" value="GST C-terminal domain-like"/>
    <property type="match status" value="1"/>
</dbReference>
<evidence type="ECO:0000259" key="1">
    <source>
        <dbReference type="PROSITE" id="PS50405"/>
    </source>
</evidence>